<dbReference type="Gene3D" id="2.30.30.140">
    <property type="match status" value="1"/>
</dbReference>
<feature type="domain" description="Tudor" evidence="3">
    <location>
        <begin position="287"/>
        <end position="352"/>
    </location>
</feature>
<name>A0ABQ7R522_PLUXY</name>
<feature type="compositionally biased region" description="Low complexity" evidence="2">
    <location>
        <begin position="504"/>
        <end position="514"/>
    </location>
</feature>
<reference evidence="4 5" key="1">
    <citation type="submission" date="2021-06" db="EMBL/GenBank/DDBJ databases">
        <title>A haploid diamondback moth (Plutella xylostella L.) genome assembly resolves 31 chromosomes and identifies a diamide resistance mutation.</title>
        <authorList>
            <person name="Ward C.M."/>
            <person name="Perry K.D."/>
            <person name="Baker G."/>
            <person name="Powis K."/>
            <person name="Heckel D.G."/>
            <person name="Baxter S.W."/>
        </authorList>
    </citation>
    <scope>NUCLEOTIDE SEQUENCE [LARGE SCALE GENOMIC DNA]</scope>
    <source>
        <strain evidence="4 5">LV</strain>
        <tissue evidence="4">Single pupa</tissue>
    </source>
</reference>
<dbReference type="Pfam" id="PF00567">
    <property type="entry name" value="TUDOR"/>
    <property type="match status" value="1"/>
</dbReference>
<organism evidence="4 5">
    <name type="scientific">Plutella xylostella</name>
    <name type="common">Diamondback moth</name>
    <name type="synonym">Plutella maculipennis</name>
    <dbReference type="NCBI Taxonomy" id="51655"/>
    <lineage>
        <taxon>Eukaryota</taxon>
        <taxon>Metazoa</taxon>
        <taxon>Ecdysozoa</taxon>
        <taxon>Arthropoda</taxon>
        <taxon>Hexapoda</taxon>
        <taxon>Insecta</taxon>
        <taxon>Pterygota</taxon>
        <taxon>Neoptera</taxon>
        <taxon>Endopterygota</taxon>
        <taxon>Lepidoptera</taxon>
        <taxon>Glossata</taxon>
        <taxon>Ditrysia</taxon>
        <taxon>Yponomeutoidea</taxon>
        <taxon>Plutellidae</taxon>
        <taxon>Plutella</taxon>
    </lineage>
</organism>
<dbReference type="Pfam" id="PF00013">
    <property type="entry name" value="KH_1"/>
    <property type="match status" value="2"/>
</dbReference>
<accession>A0ABQ7R522</accession>
<dbReference type="SMART" id="SM00322">
    <property type="entry name" value="KH"/>
    <property type="match status" value="2"/>
</dbReference>
<evidence type="ECO:0000313" key="4">
    <source>
        <dbReference type="EMBL" id="KAG7312402.1"/>
    </source>
</evidence>
<dbReference type="SUPFAM" id="SSF54791">
    <property type="entry name" value="Eukaryotic type KH-domain (KH-domain type I)"/>
    <property type="match status" value="2"/>
</dbReference>
<dbReference type="PANTHER" id="PTHR22948">
    <property type="entry name" value="TUDOR DOMAIN CONTAINING PROTEIN"/>
    <property type="match status" value="1"/>
</dbReference>
<proteinExistence type="predicted"/>
<dbReference type="InterPro" id="IPR036612">
    <property type="entry name" value="KH_dom_type_1_sf"/>
</dbReference>
<evidence type="ECO:0000259" key="3">
    <source>
        <dbReference type="PROSITE" id="PS50304"/>
    </source>
</evidence>
<keyword evidence="1" id="KW-0694">RNA-binding</keyword>
<evidence type="ECO:0000313" key="5">
    <source>
        <dbReference type="Proteomes" id="UP000823941"/>
    </source>
</evidence>
<dbReference type="SMART" id="SM00333">
    <property type="entry name" value="TUDOR"/>
    <property type="match status" value="1"/>
</dbReference>
<dbReference type="InterPro" id="IPR004088">
    <property type="entry name" value="KH_dom_type_1"/>
</dbReference>
<protein>
    <recommendedName>
        <fullName evidence="3">Tudor domain-containing protein</fullName>
    </recommendedName>
</protein>
<sequence>MSFARLAVPVALGLSLATVTAFVVYYVFKKDEEESEDPKASRIQTSRATTIEVSVPKSIVPALIGRSGSNIKDIEKKSGAMIHFKKFSDKDHDVCIIRGAAGAAALAEAAVLDCIRNQPVIVEDDMAVPSWACGRIIGTGGESITDISHRSGARVKVEGVAGDAGPTRRITFKGTGDQIALAKSLVQNCIAQEKCRREIEQAKSQRSPRGAVSPPPAHRHDVSSDGAADMPEVSGAAIEVYVSAVSSPSRFWVQFVGPQVGQLDALVDHMTEYYGHKDNRDAHKLTHVSVGQVVAAVFRHDGRWYRARVADIRPNEFDATQQVADVFYVDYGDSEYVATHELCELRADLLRLRFQAMECFLAGVRPAGAEGEPVWSQQAVERFEELTQVARWKPLVSKTCTYKKALSADDKEREIPGIKLYDVTDEGEVDIAAALILEGWAADAPPSPRASPARATPTTPFGDLGKSSILGMFGGDSRRSASLPRDRDAPADAAHAEDPKMPTSQSLASGLESSSHARIPSTIIDKHPATVKQHNGTQDFIQAERNHQATSSESLEHQLEHPSPVAKLRDEFKANMNRIDSHHSSLEALGKMHELQK</sequence>
<dbReference type="Gene3D" id="3.30.1370.10">
    <property type="entry name" value="K Homology domain, type 1"/>
    <property type="match status" value="2"/>
</dbReference>
<dbReference type="InterPro" id="IPR004087">
    <property type="entry name" value="KH_dom"/>
</dbReference>
<feature type="region of interest" description="Disordered" evidence="2">
    <location>
        <begin position="443"/>
        <end position="516"/>
    </location>
</feature>
<dbReference type="Proteomes" id="UP000823941">
    <property type="component" value="Chromosome 3"/>
</dbReference>
<dbReference type="PROSITE" id="PS50304">
    <property type="entry name" value="TUDOR"/>
    <property type="match status" value="1"/>
</dbReference>
<gene>
    <name evidence="4" type="ORF">JYU34_001896</name>
</gene>
<dbReference type="PROSITE" id="PS50084">
    <property type="entry name" value="KH_TYPE_1"/>
    <property type="match status" value="2"/>
</dbReference>
<dbReference type="EMBL" id="JAHIBW010000003">
    <property type="protein sequence ID" value="KAG7312402.1"/>
    <property type="molecule type" value="Genomic_DNA"/>
</dbReference>
<comment type="caution">
    <text evidence="4">The sequence shown here is derived from an EMBL/GenBank/DDBJ whole genome shotgun (WGS) entry which is preliminary data.</text>
</comment>
<dbReference type="PANTHER" id="PTHR22948:SF29">
    <property type="entry name" value="FI02030P-RELATED"/>
    <property type="match status" value="1"/>
</dbReference>
<evidence type="ECO:0000256" key="1">
    <source>
        <dbReference type="PROSITE-ProRule" id="PRU00117"/>
    </source>
</evidence>
<feature type="compositionally biased region" description="Low complexity" evidence="2">
    <location>
        <begin position="450"/>
        <end position="460"/>
    </location>
</feature>
<dbReference type="InterPro" id="IPR035437">
    <property type="entry name" value="SNase_OB-fold_sf"/>
</dbReference>
<dbReference type="Gene3D" id="2.40.50.90">
    <property type="match status" value="1"/>
</dbReference>
<feature type="compositionally biased region" description="Basic and acidic residues" evidence="2">
    <location>
        <begin position="476"/>
        <end position="500"/>
    </location>
</feature>
<evidence type="ECO:0000256" key="2">
    <source>
        <dbReference type="SAM" id="MobiDB-lite"/>
    </source>
</evidence>
<dbReference type="InterPro" id="IPR002999">
    <property type="entry name" value="Tudor"/>
</dbReference>
<keyword evidence="5" id="KW-1185">Reference proteome</keyword>
<feature type="region of interest" description="Disordered" evidence="2">
    <location>
        <begin position="200"/>
        <end position="229"/>
    </location>
</feature>
<dbReference type="SUPFAM" id="SSF63748">
    <property type="entry name" value="Tudor/PWWP/MBT"/>
    <property type="match status" value="1"/>
</dbReference>
<dbReference type="InterPro" id="IPR050621">
    <property type="entry name" value="Tudor_domain_containing"/>
</dbReference>